<gene>
    <name evidence="2" type="ORF">KALB_6883</name>
</gene>
<dbReference type="AlphaFoldDB" id="W5WI34"/>
<dbReference type="CDD" id="cd01832">
    <property type="entry name" value="SGNH_hydrolase_like_1"/>
    <property type="match status" value="1"/>
</dbReference>
<dbReference type="EMBL" id="CP007155">
    <property type="protein sequence ID" value="AHI00242.1"/>
    <property type="molecule type" value="Genomic_DNA"/>
</dbReference>
<accession>W5WI34</accession>
<keyword evidence="3" id="KW-1185">Reference proteome</keyword>
<dbReference type="KEGG" id="kal:KALB_6883"/>
<evidence type="ECO:0000313" key="2">
    <source>
        <dbReference type="EMBL" id="AHI00242.1"/>
    </source>
</evidence>
<evidence type="ECO:0000259" key="1">
    <source>
        <dbReference type="Pfam" id="PF13472"/>
    </source>
</evidence>
<reference evidence="2 3" key="1">
    <citation type="journal article" date="2014" name="BMC Genomics">
        <title>Complete genome sequence of producer of the glycopeptide antibiotic Aculeximycin Kutzneria albida DSM 43870T, a representative of minor genus of Pseudonocardiaceae.</title>
        <authorList>
            <person name="Rebets Y."/>
            <person name="Tokovenko B."/>
            <person name="Lushchyk I."/>
            <person name="Ruckert C."/>
            <person name="Zaburannyi N."/>
            <person name="Bechthold A."/>
            <person name="Kalinowski J."/>
            <person name="Luzhetskyy A."/>
        </authorList>
    </citation>
    <scope>NUCLEOTIDE SEQUENCE [LARGE SCALE GENOMIC DNA]</scope>
    <source>
        <strain evidence="2">DSM 43870</strain>
    </source>
</reference>
<organism evidence="2 3">
    <name type="scientific">Kutzneria albida DSM 43870</name>
    <dbReference type="NCBI Taxonomy" id="1449976"/>
    <lineage>
        <taxon>Bacteria</taxon>
        <taxon>Bacillati</taxon>
        <taxon>Actinomycetota</taxon>
        <taxon>Actinomycetes</taxon>
        <taxon>Pseudonocardiales</taxon>
        <taxon>Pseudonocardiaceae</taxon>
        <taxon>Kutzneria</taxon>
    </lineage>
</organism>
<dbReference type="Proteomes" id="UP000019225">
    <property type="component" value="Chromosome"/>
</dbReference>
<protein>
    <recommendedName>
        <fullName evidence="1">SGNH hydrolase-type esterase domain-containing protein</fullName>
    </recommendedName>
</protein>
<dbReference type="Gene3D" id="3.40.50.1110">
    <property type="entry name" value="SGNH hydrolase"/>
    <property type="match status" value="1"/>
</dbReference>
<name>W5WI34_9PSEU</name>
<dbReference type="eggNOG" id="COG2755">
    <property type="taxonomic scope" value="Bacteria"/>
</dbReference>
<dbReference type="HOGENOM" id="CLU_069365_0_0_11"/>
<dbReference type="PANTHER" id="PTHR43784">
    <property type="entry name" value="GDSL-LIKE LIPASE/ACYLHYDROLASE, PUTATIVE (AFU_ORTHOLOGUE AFUA_2G00820)-RELATED"/>
    <property type="match status" value="1"/>
</dbReference>
<evidence type="ECO:0000313" key="3">
    <source>
        <dbReference type="Proteomes" id="UP000019225"/>
    </source>
</evidence>
<dbReference type="STRING" id="1449976.KALB_6883"/>
<dbReference type="PATRIC" id="fig|1449976.3.peg.6911"/>
<proteinExistence type="predicted"/>
<feature type="domain" description="SGNH hydrolase-type esterase" evidence="1">
    <location>
        <begin position="17"/>
        <end position="193"/>
    </location>
</feature>
<dbReference type="InterPro" id="IPR036514">
    <property type="entry name" value="SGNH_hydro_sf"/>
</dbReference>
<dbReference type="SUPFAM" id="SSF52266">
    <property type="entry name" value="SGNH hydrolase"/>
    <property type="match status" value="1"/>
</dbReference>
<dbReference type="Pfam" id="PF13472">
    <property type="entry name" value="Lipase_GDSL_2"/>
    <property type="match status" value="1"/>
</dbReference>
<dbReference type="InterPro" id="IPR013830">
    <property type="entry name" value="SGNH_hydro"/>
</dbReference>
<sequence>MLHTALGSLGGVSRFVALGDSLTEGIGDLDVAGRPRGWADRFATMLAAERGELSYANLAVRGLTAGQVLDTQLGPALALRPDLASVVVGMNDLMRPRLDVGRLRTELGALYGGLTAAGAVVLTATLPEPGIGVPVSPGLRAGFVRRGRRLNEVIRHAAAEQGVLCLDLARSRPSSPEIWSADRLHPSAHGHQLIAQEFHALLHDRPSTMADPLHSKQIVPALGEQLRWIADQVGPWLWRRITGRSSSTGVTAKLPAYQLLRP</sequence>
<dbReference type="PANTHER" id="PTHR43784:SF2">
    <property type="entry name" value="GDSL-LIKE LIPASE_ACYLHYDROLASE, PUTATIVE (AFU_ORTHOLOGUE AFUA_2G00820)-RELATED"/>
    <property type="match status" value="1"/>
</dbReference>
<dbReference type="InterPro" id="IPR053140">
    <property type="entry name" value="GDSL_Rv0518-like"/>
</dbReference>